<evidence type="ECO:0000259" key="11">
    <source>
        <dbReference type="PROSITE" id="PS50016"/>
    </source>
</evidence>
<evidence type="ECO:0000313" key="13">
    <source>
        <dbReference type="Proteomes" id="UP000041254"/>
    </source>
</evidence>
<keyword evidence="5" id="KW-0862">Zinc</keyword>
<keyword evidence="6" id="KW-0805">Transcription regulation</keyword>
<dbReference type="SMART" id="SM00249">
    <property type="entry name" value="PHD"/>
    <property type="match status" value="3"/>
</dbReference>
<feature type="region of interest" description="Disordered" evidence="10">
    <location>
        <begin position="360"/>
        <end position="379"/>
    </location>
</feature>
<dbReference type="GO" id="GO:0005634">
    <property type="term" value="C:nucleus"/>
    <property type="evidence" value="ECO:0007669"/>
    <property type="project" value="UniProtKB-SubCell"/>
</dbReference>
<evidence type="ECO:0000256" key="5">
    <source>
        <dbReference type="ARBA" id="ARBA00022833"/>
    </source>
</evidence>
<feature type="domain" description="PHD-type" evidence="11">
    <location>
        <begin position="239"/>
        <end position="290"/>
    </location>
</feature>
<evidence type="ECO:0000256" key="10">
    <source>
        <dbReference type="SAM" id="MobiDB-lite"/>
    </source>
</evidence>
<keyword evidence="3" id="KW-0677">Repeat</keyword>
<dbReference type="InterPro" id="IPR019787">
    <property type="entry name" value="Znf_PHD-finger"/>
</dbReference>
<protein>
    <recommendedName>
        <fullName evidence="11">PHD-type domain-containing protein</fullName>
    </recommendedName>
</protein>
<accession>A0A0G4FZ28</accession>
<keyword evidence="2" id="KW-0479">Metal-binding</keyword>
<evidence type="ECO:0000256" key="1">
    <source>
        <dbReference type="ARBA" id="ARBA00004123"/>
    </source>
</evidence>
<sequence length="454" mass="49316">MSTGLPPPPPPFHPNCSVTGEPMCNCPFAPSPPLPFTPDTRGVRESATRRPSPPVGQPKHTQPGVLAVSRRVAVDGKMEERAWLPAHLECLPPAVSVSSLLPPDKCADDGMSNVVLSARSVKDYAMAMSRWLKRERKGYLDDRARVVASVVPTCFLCDEHGSHKGTGFCKYCLGFEARPDAPPDTVPMVCRRDNCRERFRNIDDMLICGGCRTTIHAKCCDPPLVWLLVTMFPWRCPDCKRCSVCGRRQDSASLVRCAVCDRAFHIGCLTPPLDKVPDGHQWMCATCGKCSTCAKDLAIEEAKDTSAASLLHRQCTVCKEGPKPPPPPQQQQQQGSTAAAAAAAAAASSAETRDLCGVCGKPPPTPEPAAEGKPEEETPVPTCTICHKVVHRECSVGPAHKRRRVEAPPAPAAAERKEDHGAAMDVEVCEDRQAKRPREWVVCIVCHEIEEAFL</sequence>
<organism evidence="12 13">
    <name type="scientific">Vitrella brassicaformis (strain CCMP3155)</name>
    <dbReference type="NCBI Taxonomy" id="1169540"/>
    <lineage>
        <taxon>Eukaryota</taxon>
        <taxon>Sar</taxon>
        <taxon>Alveolata</taxon>
        <taxon>Colpodellida</taxon>
        <taxon>Vitrellaceae</taxon>
        <taxon>Vitrella</taxon>
    </lineage>
</organism>
<dbReference type="InterPro" id="IPR001965">
    <property type="entry name" value="Znf_PHD"/>
</dbReference>
<dbReference type="PANTHER" id="PTHR45888">
    <property type="entry name" value="HL01030P-RELATED"/>
    <property type="match status" value="1"/>
</dbReference>
<keyword evidence="4 9" id="KW-0863">Zinc-finger</keyword>
<feature type="region of interest" description="Disordered" evidence="10">
    <location>
        <begin position="321"/>
        <end position="344"/>
    </location>
</feature>
<dbReference type="PROSITE" id="PS50016">
    <property type="entry name" value="ZF_PHD_2"/>
    <property type="match status" value="1"/>
</dbReference>
<name>A0A0G4FZ28_VITBC</name>
<comment type="subcellular location">
    <subcellularLocation>
        <location evidence="1">Nucleus</location>
    </subcellularLocation>
</comment>
<feature type="compositionally biased region" description="Low complexity" evidence="10">
    <location>
        <begin position="330"/>
        <end position="344"/>
    </location>
</feature>
<dbReference type="Gene3D" id="2.30.30.1150">
    <property type="match status" value="1"/>
</dbReference>
<evidence type="ECO:0000256" key="3">
    <source>
        <dbReference type="ARBA" id="ARBA00022737"/>
    </source>
</evidence>
<dbReference type="Pfam" id="PF00628">
    <property type="entry name" value="PHD"/>
    <property type="match status" value="2"/>
</dbReference>
<dbReference type="Proteomes" id="UP000041254">
    <property type="component" value="Unassembled WGS sequence"/>
</dbReference>
<dbReference type="InterPro" id="IPR011011">
    <property type="entry name" value="Znf_FYVE_PHD"/>
</dbReference>
<feature type="region of interest" description="Disordered" evidence="10">
    <location>
        <begin position="400"/>
        <end position="419"/>
    </location>
</feature>
<dbReference type="GO" id="GO:0008270">
    <property type="term" value="F:zinc ion binding"/>
    <property type="evidence" value="ECO:0007669"/>
    <property type="project" value="UniProtKB-KW"/>
</dbReference>
<keyword evidence="13" id="KW-1185">Reference proteome</keyword>
<keyword evidence="7" id="KW-0804">Transcription</keyword>
<dbReference type="PANTHER" id="PTHR45888:SF4">
    <property type="entry name" value="PHD FINGER PROTEIN 10"/>
    <property type="match status" value="1"/>
</dbReference>
<keyword evidence="8" id="KW-0539">Nucleus</keyword>
<reference evidence="12 13" key="1">
    <citation type="submission" date="2014-11" db="EMBL/GenBank/DDBJ databases">
        <authorList>
            <person name="Zhu J."/>
            <person name="Qi W."/>
            <person name="Song R."/>
        </authorList>
    </citation>
    <scope>NUCLEOTIDE SEQUENCE [LARGE SCALE GENOMIC DNA]</scope>
</reference>
<evidence type="ECO:0000256" key="8">
    <source>
        <dbReference type="ARBA" id="ARBA00023242"/>
    </source>
</evidence>
<evidence type="ECO:0000256" key="9">
    <source>
        <dbReference type="PROSITE-ProRule" id="PRU00146"/>
    </source>
</evidence>
<dbReference type="EMBL" id="CDMY01000529">
    <property type="protein sequence ID" value="CEM20478.1"/>
    <property type="molecule type" value="Genomic_DNA"/>
</dbReference>
<dbReference type="VEuPathDB" id="CryptoDB:Vbra_16474"/>
<dbReference type="STRING" id="1169540.A0A0G4FZ28"/>
<evidence type="ECO:0000256" key="7">
    <source>
        <dbReference type="ARBA" id="ARBA00023163"/>
    </source>
</evidence>
<dbReference type="InParanoid" id="A0A0G4FZ28"/>
<gene>
    <name evidence="12" type="ORF">Vbra_16474</name>
</gene>
<evidence type="ECO:0000256" key="4">
    <source>
        <dbReference type="ARBA" id="ARBA00022771"/>
    </source>
</evidence>
<dbReference type="AlphaFoldDB" id="A0A0G4FZ28"/>
<dbReference type="Gene3D" id="3.30.40.10">
    <property type="entry name" value="Zinc/RING finger domain, C3HC4 (zinc finger)"/>
    <property type="match status" value="1"/>
</dbReference>
<evidence type="ECO:0000256" key="6">
    <source>
        <dbReference type="ARBA" id="ARBA00023015"/>
    </source>
</evidence>
<evidence type="ECO:0000313" key="12">
    <source>
        <dbReference type="EMBL" id="CEM20478.1"/>
    </source>
</evidence>
<dbReference type="InterPro" id="IPR013083">
    <property type="entry name" value="Znf_RING/FYVE/PHD"/>
</dbReference>
<proteinExistence type="predicted"/>
<feature type="region of interest" description="Disordered" evidence="10">
    <location>
        <begin position="29"/>
        <end position="63"/>
    </location>
</feature>
<dbReference type="OrthoDB" id="787137at2759"/>
<evidence type="ECO:0000256" key="2">
    <source>
        <dbReference type="ARBA" id="ARBA00022723"/>
    </source>
</evidence>
<dbReference type="SUPFAM" id="SSF57903">
    <property type="entry name" value="FYVE/PHD zinc finger"/>
    <property type="match status" value="2"/>
</dbReference>